<dbReference type="EMBL" id="GBXM01081370">
    <property type="protein sequence ID" value="JAH27207.1"/>
    <property type="molecule type" value="Transcribed_RNA"/>
</dbReference>
<name>A0A0E9REG5_ANGAN</name>
<evidence type="ECO:0000313" key="1">
    <source>
        <dbReference type="EMBL" id="JAH27207.1"/>
    </source>
</evidence>
<protein>
    <submittedName>
        <fullName evidence="1">Uncharacterized protein</fullName>
    </submittedName>
</protein>
<organism evidence="1">
    <name type="scientific">Anguilla anguilla</name>
    <name type="common">European freshwater eel</name>
    <name type="synonym">Muraena anguilla</name>
    <dbReference type="NCBI Taxonomy" id="7936"/>
    <lineage>
        <taxon>Eukaryota</taxon>
        <taxon>Metazoa</taxon>
        <taxon>Chordata</taxon>
        <taxon>Craniata</taxon>
        <taxon>Vertebrata</taxon>
        <taxon>Euteleostomi</taxon>
        <taxon>Actinopterygii</taxon>
        <taxon>Neopterygii</taxon>
        <taxon>Teleostei</taxon>
        <taxon>Anguilliformes</taxon>
        <taxon>Anguillidae</taxon>
        <taxon>Anguilla</taxon>
    </lineage>
</organism>
<reference evidence="1" key="1">
    <citation type="submission" date="2014-11" db="EMBL/GenBank/DDBJ databases">
        <authorList>
            <person name="Amaro Gonzalez C."/>
        </authorList>
    </citation>
    <scope>NUCLEOTIDE SEQUENCE</scope>
</reference>
<sequence length="26" mass="2938">MGIWFCDKLYTRVSVNISTTGYIGNV</sequence>
<accession>A0A0E9REG5</accession>
<proteinExistence type="predicted"/>
<reference evidence="1" key="2">
    <citation type="journal article" date="2015" name="Fish Shellfish Immunol.">
        <title>Early steps in the European eel (Anguilla anguilla)-Vibrio vulnificus interaction in the gills: Role of the RtxA13 toxin.</title>
        <authorList>
            <person name="Callol A."/>
            <person name="Pajuelo D."/>
            <person name="Ebbesson L."/>
            <person name="Teles M."/>
            <person name="MacKenzie S."/>
            <person name="Amaro C."/>
        </authorList>
    </citation>
    <scope>NUCLEOTIDE SEQUENCE</scope>
</reference>
<dbReference type="AlphaFoldDB" id="A0A0E9REG5"/>